<dbReference type="PANTHER" id="PTHR12992:SF11">
    <property type="entry name" value="MITOCHONDRIAL COENZYME A DIPHOSPHATASE NUDT8"/>
    <property type="match status" value="1"/>
</dbReference>
<dbReference type="InterPro" id="IPR000086">
    <property type="entry name" value="NUDIX_hydrolase_dom"/>
</dbReference>
<sequence>MDFITYLEQRLHEPLPGLRAHRQFVPAIPDAAKRLAAPPDGARQSAVLVPLIEMAGILPSIMLTLRSEHLRNHKGQISFPGGRVDDGEEIIDAALRELDEEVGIAPDDVVVLGTLSPLYIPPSNSAVTPVVGRVHIPEHYRLSEAEVQEVFLLHLSDLIDPANVAEEPWTLYGQSVNVPHWKVHPAAPLWGATAMILNELIFIAREYMDIITDERQ</sequence>
<gene>
    <name evidence="9" type="ORF">BGO89_09575</name>
</gene>
<dbReference type="Proteomes" id="UP000184233">
    <property type="component" value="Unassembled WGS sequence"/>
</dbReference>
<keyword evidence="4" id="KW-0479">Metal-binding</keyword>
<reference evidence="9 10" key="1">
    <citation type="submission" date="2016-09" db="EMBL/GenBank/DDBJ databases">
        <title>Genome-resolved meta-omics ties microbial dynamics to process performance in biotechnology for thiocyanate degradation.</title>
        <authorList>
            <person name="Kantor R.S."/>
            <person name="Huddy R.J."/>
            <person name="Iyer R."/>
            <person name="Thomas B.C."/>
            <person name="Brown C.T."/>
            <person name="Anantharaman K."/>
            <person name="Tringe S."/>
            <person name="Hettich R.L."/>
            <person name="Harrison S.T."/>
            <person name="Banfield J.F."/>
        </authorList>
    </citation>
    <scope>NUCLEOTIDE SEQUENCE [LARGE SCALE GENOMIC DNA]</scope>
    <source>
        <strain evidence="9">59-99</strain>
    </source>
</reference>
<dbReference type="InterPro" id="IPR015797">
    <property type="entry name" value="NUDIX_hydrolase-like_dom_sf"/>
</dbReference>
<evidence type="ECO:0000256" key="5">
    <source>
        <dbReference type="ARBA" id="ARBA00022801"/>
    </source>
</evidence>
<dbReference type="InterPro" id="IPR045121">
    <property type="entry name" value="CoAse"/>
</dbReference>
<dbReference type="GO" id="GO:0000287">
    <property type="term" value="F:magnesium ion binding"/>
    <property type="evidence" value="ECO:0007669"/>
    <property type="project" value="InterPro"/>
</dbReference>
<evidence type="ECO:0000256" key="4">
    <source>
        <dbReference type="ARBA" id="ARBA00022723"/>
    </source>
</evidence>
<organism evidence="9 10">
    <name type="scientific">Candidatus Kapaibacterium thiocyanatum</name>
    <dbReference type="NCBI Taxonomy" id="1895771"/>
    <lineage>
        <taxon>Bacteria</taxon>
        <taxon>Pseudomonadati</taxon>
        <taxon>Candidatus Kapaibacteriota</taxon>
        <taxon>Candidatus Kapaibacteriia</taxon>
        <taxon>Candidatus Kapaibacteriales</taxon>
        <taxon>Candidatus Kapaibacteriaceae</taxon>
        <taxon>Candidatus Kapaibacterium</taxon>
    </lineage>
</organism>
<evidence type="ECO:0000256" key="1">
    <source>
        <dbReference type="ARBA" id="ARBA00001936"/>
    </source>
</evidence>
<protein>
    <recommendedName>
        <fullName evidence="8">Nudix hydrolase domain-containing protein</fullName>
    </recommendedName>
</protein>
<dbReference type="EMBL" id="MKVH01000024">
    <property type="protein sequence ID" value="OJX56771.1"/>
    <property type="molecule type" value="Genomic_DNA"/>
</dbReference>
<dbReference type="InterPro" id="IPR020084">
    <property type="entry name" value="NUDIX_hydrolase_CS"/>
</dbReference>
<dbReference type="PROSITE" id="PS01293">
    <property type="entry name" value="NUDIX_COA"/>
    <property type="match status" value="1"/>
</dbReference>
<comment type="cofactor">
    <cofactor evidence="1">
        <name>Mn(2+)</name>
        <dbReference type="ChEBI" id="CHEBI:29035"/>
    </cofactor>
</comment>
<evidence type="ECO:0000256" key="2">
    <source>
        <dbReference type="ARBA" id="ARBA00001946"/>
    </source>
</evidence>
<dbReference type="SUPFAM" id="SSF55811">
    <property type="entry name" value="Nudix"/>
    <property type="match status" value="1"/>
</dbReference>
<keyword evidence="7" id="KW-0464">Manganese</keyword>
<dbReference type="Gene3D" id="3.90.79.10">
    <property type="entry name" value="Nucleoside Triphosphate Pyrophosphohydrolase"/>
    <property type="match status" value="1"/>
</dbReference>
<dbReference type="InterPro" id="IPR000059">
    <property type="entry name" value="NUDIX_hydrolase_NudL_CS"/>
</dbReference>
<feature type="domain" description="Nudix hydrolase" evidence="8">
    <location>
        <begin position="42"/>
        <end position="177"/>
    </location>
</feature>
<name>A0A1M3KWD5_9BACT</name>
<dbReference type="GO" id="GO:0010945">
    <property type="term" value="F:coenzyme A diphosphatase activity"/>
    <property type="evidence" value="ECO:0007669"/>
    <property type="project" value="InterPro"/>
</dbReference>
<evidence type="ECO:0000259" key="8">
    <source>
        <dbReference type="PROSITE" id="PS51462"/>
    </source>
</evidence>
<comment type="similarity">
    <text evidence="3">Belongs to the Nudix hydrolase family. PCD1 subfamily.</text>
</comment>
<evidence type="ECO:0000313" key="9">
    <source>
        <dbReference type="EMBL" id="OJX56771.1"/>
    </source>
</evidence>
<dbReference type="GO" id="GO:0030145">
    <property type="term" value="F:manganese ion binding"/>
    <property type="evidence" value="ECO:0007669"/>
    <property type="project" value="InterPro"/>
</dbReference>
<dbReference type="STRING" id="1895771.BGO89_09575"/>
<dbReference type="GO" id="GO:0009132">
    <property type="term" value="P:nucleoside diphosphate metabolic process"/>
    <property type="evidence" value="ECO:0007669"/>
    <property type="project" value="InterPro"/>
</dbReference>
<dbReference type="PROSITE" id="PS51462">
    <property type="entry name" value="NUDIX"/>
    <property type="match status" value="1"/>
</dbReference>
<comment type="caution">
    <text evidence="9">The sequence shown here is derived from an EMBL/GenBank/DDBJ whole genome shotgun (WGS) entry which is preliminary data.</text>
</comment>
<dbReference type="AlphaFoldDB" id="A0A1M3KWD5"/>
<accession>A0A1M3KWD5</accession>
<dbReference type="Pfam" id="PF00293">
    <property type="entry name" value="NUDIX"/>
    <property type="match status" value="1"/>
</dbReference>
<evidence type="ECO:0000256" key="6">
    <source>
        <dbReference type="ARBA" id="ARBA00022842"/>
    </source>
</evidence>
<dbReference type="PROSITE" id="PS00893">
    <property type="entry name" value="NUDIX_BOX"/>
    <property type="match status" value="1"/>
</dbReference>
<comment type="cofactor">
    <cofactor evidence="2">
        <name>Mg(2+)</name>
        <dbReference type="ChEBI" id="CHEBI:18420"/>
    </cofactor>
</comment>
<evidence type="ECO:0000256" key="7">
    <source>
        <dbReference type="ARBA" id="ARBA00023211"/>
    </source>
</evidence>
<keyword evidence="5" id="KW-0378">Hydrolase</keyword>
<evidence type="ECO:0000313" key="10">
    <source>
        <dbReference type="Proteomes" id="UP000184233"/>
    </source>
</evidence>
<dbReference type="PANTHER" id="PTHR12992">
    <property type="entry name" value="NUDIX HYDROLASE"/>
    <property type="match status" value="1"/>
</dbReference>
<dbReference type="CDD" id="cd03426">
    <property type="entry name" value="NUDIX_CoAse_Nudt7"/>
    <property type="match status" value="1"/>
</dbReference>
<keyword evidence="6" id="KW-0460">Magnesium</keyword>
<proteinExistence type="inferred from homology"/>
<evidence type="ECO:0000256" key="3">
    <source>
        <dbReference type="ARBA" id="ARBA00006506"/>
    </source>
</evidence>